<comment type="caution">
    <text evidence="2">The sequence shown here is derived from an EMBL/GenBank/DDBJ whole genome shotgun (WGS) entry which is preliminary data.</text>
</comment>
<dbReference type="PIRSF" id="PIRSF029347">
    <property type="entry name" value="RecF"/>
    <property type="match status" value="1"/>
</dbReference>
<name>A0ABQ2C4S4_9FLAO</name>
<dbReference type="SUPFAM" id="SSF52540">
    <property type="entry name" value="P-loop containing nucleoside triphosphate hydrolases"/>
    <property type="match status" value="1"/>
</dbReference>
<dbReference type="Pfam" id="PF13304">
    <property type="entry name" value="AAA_21"/>
    <property type="match status" value="1"/>
</dbReference>
<dbReference type="RefSeq" id="WP_188374976.1">
    <property type="nucleotide sequence ID" value="NZ_BMDQ01000003.1"/>
</dbReference>
<reference evidence="3" key="1">
    <citation type="journal article" date="2019" name="Int. J. Syst. Evol. Microbiol.">
        <title>The Global Catalogue of Microorganisms (GCM) 10K type strain sequencing project: providing services to taxonomists for standard genome sequencing and annotation.</title>
        <authorList>
            <consortium name="The Broad Institute Genomics Platform"/>
            <consortium name="The Broad Institute Genome Sequencing Center for Infectious Disease"/>
            <person name="Wu L."/>
            <person name="Ma J."/>
        </authorList>
    </citation>
    <scope>NUCLEOTIDE SEQUENCE [LARGE SCALE GENOMIC DNA]</scope>
    <source>
        <strain evidence="3">CCM 8681</strain>
    </source>
</reference>
<dbReference type="InterPro" id="IPR027417">
    <property type="entry name" value="P-loop_NTPase"/>
</dbReference>
<organism evidence="2 3">
    <name type="scientific">Winogradskyella haliclonae</name>
    <dbReference type="NCBI Taxonomy" id="2048558"/>
    <lineage>
        <taxon>Bacteria</taxon>
        <taxon>Pseudomonadati</taxon>
        <taxon>Bacteroidota</taxon>
        <taxon>Flavobacteriia</taxon>
        <taxon>Flavobacteriales</taxon>
        <taxon>Flavobacteriaceae</taxon>
        <taxon>Winogradskyella</taxon>
    </lineage>
</organism>
<evidence type="ECO:0000259" key="1">
    <source>
        <dbReference type="Pfam" id="PF13304"/>
    </source>
</evidence>
<dbReference type="InterPro" id="IPR014555">
    <property type="entry name" value="RecF-like"/>
</dbReference>
<dbReference type="EMBL" id="BMDQ01000003">
    <property type="protein sequence ID" value="GGI58073.1"/>
    <property type="molecule type" value="Genomic_DNA"/>
</dbReference>
<dbReference type="InterPro" id="IPR003959">
    <property type="entry name" value="ATPase_AAA_core"/>
</dbReference>
<gene>
    <name evidence="2" type="ORF">GCM10011444_23820</name>
</gene>
<proteinExistence type="predicted"/>
<dbReference type="PANTHER" id="PTHR43581">
    <property type="entry name" value="ATP/GTP PHOSPHATASE"/>
    <property type="match status" value="1"/>
</dbReference>
<dbReference type="Proteomes" id="UP000624701">
    <property type="component" value="Unassembled WGS sequence"/>
</dbReference>
<keyword evidence="3" id="KW-1185">Reference proteome</keyword>
<dbReference type="PANTHER" id="PTHR43581:SF4">
    <property type="entry name" value="ATP_GTP PHOSPHATASE"/>
    <property type="match status" value="1"/>
</dbReference>
<evidence type="ECO:0000313" key="2">
    <source>
        <dbReference type="EMBL" id="GGI58073.1"/>
    </source>
</evidence>
<dbReference type="Gene3D" id="3.40.50.300">
    <property type="entry name" value="P-loop containing nucleotide triphosphate hydrolases"/>
    <property type="match status" value="1"/>
</dbReference>
<accession>A0ABQ2C4S4</accession>
<feature type="domain" description="ATPase AAA-type core" evidence="1">
    <location>
        <begin position="26"/>
        <end position="346"/>
    </location>
</feature>
<dbReference type="InterPro" id="IPR051396">
    <property type="entry name" value="Bact_Antivir_Def_Nuclease"/>
</dbReference>
<protein>
    <recommendedName>
        <fullName evidence="1">ATPase AAA-type core domain-containing protein</fullName>
    </recommendedName>
</protein>
<sequence length="403" mass="46330">MKILNVEINNYRSCIQTKFSLPLNLMTLIGANGVGKSNILYGLRLFTEMDNNRTFFTDEIKDGILDELINTQINLVVDFEDKIVFIRCKFYYETDERNIDKVLHSEVKYRIEGENSRKYHEISGTIYQIIDVLDGGRLTFDQLPKSIRTNRIKYQTRLIKSLTNLSYYSATQFSDPSKCPISIELDDYRISSRNVKGNKIHQQFVYDLYKAYKSSNSNFELFLNTVGLNGLGLVEDINFSDHTIPSSSYKVKTGGKIQQIENKKSIIIPSVKVDGLTLSPNQLSEGTFKTLALVFYILNDKNELLLIEEPEVCIHHGLLSSILQLIIQQSRYKQIIISTHSDYVLDMLSPENILLVHKEFDFGTKVTSISKTLSANEYRVLKDYLESEGNLGEYWKEGGFDYE</sequence>
<evidence type="ECO:0000313" key="3">
    <source>
        <dbReference type="Proteomes" id="UP000624701"/>
    </source>
</evidence>